<evidence type="ECO:0000313" key="1">
    <source>
        <dbReference type="EMBL" id="EMY68280.1"/>
    </source>
</evidence>
<reference evidence="1 2" key="1">
    <citation type="submission" date="2013-03" db="EMBL/GenBank/DDBJ databases">
        <authorList>
            <person name="Harkins D.M."/>
            <person name="Durkin A.S."/>
            <person name="Brinkac L.M."/>
            <person name="Haft D.H."/>
            <person name="Selengut J.D."/>
            <person name="Sanka R."/>
            <person name="DePew J."/>
            <person name="Purushe J."/>
            <person name="Galloway R.L."/>
            <person name="Vinetz J.M."/>
            <person name="Sutton G.G."/>
            <person name="Nierman W.C."/>
            <person name="Fouts D.E."/>
        </authorList>
    </citation>
    <scope>NUCLEOTIDE SEQUENCE [LARGE SCALE GENOMIC DNA]</scope>
    <source>
        <strain evidence="1 2">Waz Holland</strain>
    </source>
</reference>
<protein>
    <submittedName>
        <fullName evidence="1">Uncharacterized protein</fullName>
    </submittedName>
</protein>
<dbReference type="EMBL" id="AOGY02000072">
    <property type="protein sequence ID" value="EMY68280.1"/>
    <property type="molecule type" value="Genomic_DNA"/>
</dbReference>
<proteinExistence type="predicted"/>
<accession>N1W484</accession>
<sequence>MTVQKKNTYLNRILLTHFPYLRLTSTRWQTATIFHKETRMKKTTSILLALLFVAAVFANCKPKEEDDNTPVLALLLYANDQLSGNCATIVKQGTAYAANLSVVPKGGCKVSQTKAEAVASLETQRNSIVAFYTKAGSACDAVAASVTTTYNSFITNTNNTADATYAASAALQRAVSISNIVTESKNTLVVQGRTEAQIAATKPGNLNDLFFASAFQTAAGVPACATAVKALDQTSADALTSTPPTKIVSSACGYGTGASYTTSSGVTLPLATTKCATLNTEF</sequence>
<dbReference type="Proteomes" id="UP000012227">
    <property type="component" value="Unassembled WGS sequence"/>
</dbReference>
<evidence type="ECO:0000313" key="2">
    <source>
        <dbReference type="Proteomes" id="UP000012227"/>
    </source>
</evidence>
<comment type="caution">
    <text evidence="1">The sequence shown here is derived from an EMBL/GenBank/DDBJ whole genome shotgun (WGS) entry which is preliminary data.</text>
</comment>
<name>N1W484_9LEPT</name>
<gene>
    <name evidence="1" type="ORF">LEP1GSC199_0927</name>
</gene>
<dbReference type="AlphaFoldDB" id="N1W484"/>
<organism evidence="1 2">
    <name type="scientific">Leptospira vanthielii serovar Holland str. Waz Holland = ATCC 700522</name>
    <dbReference type="NCBI Taxonomy" id="1218591"/>
    <lineage>
        <taxon>Bacteria</taxon>
        <taxon>Pseudomonadati</taxon>
        <taxon>Spirochaetota</taxon>
        <taxon>Spirochaetia</taxon>
        <taxon>Leptospirales</taxon>
        <taxon>Leptospiraceae</taxon>
        <taxon>Leptospira</taxon>
    </lineage>
</organism>